<reference evidence="3" key="1">
    <citation type="submission" date="2019-02" db="EMBL/GenBank/DDBJ databases">
        <authorList>
            <person name="Gruber-Vodicka R. H."/>
            <person name="Seah K. B. B."/>
        </authorList>
    </citation>
    <scope>NUCLEOTIDE SEQUENCE</scope>
    <source>
        <strain evidence="2">BECK_S312</strain>
        <strain evidence="3">BECK_S426</strain>
    </source>
</reference>
<dbReference type="InterPro" id="IPR004017">
    <property type="entry name" value="Cys_rich_dom"/>
</dbReference>
<feature type="domain" description="Cysteine-rich" evidence="1">
    <location>
        <begin position="152"/>
        <end position="236"/>
    </location>
</feature>
<proteinExistence type="predicted"/>
<feature type="domain" description="Cysteine-rich" evidence="1">
    <location>
        <begin position="18"/>
        <end position="97"/>
    </location>
</feature>
<dbReference type="PANTHER" id="PTHR30296:SF0">
    <property type="entry name" value="LACTATE UTILIZATION PROTEIN A"/>
    <property type="match status" value="1"/>
</dbReference>
<dbReference type="AlphaFoldDB" id="A0A450XW26"/>
<evidence type="ECO:0000259" key="1">
    <source>
        <dbReference type="Pfam" id="PF02754"/>
    </source>
</evidence>
<gene>
    <name evidence="2" type="ORF">BECKLPF1236A_GA0070988_102104</name>
    <name evidence="3" type="ORF">BECKLPF1236C_GA0070990_102094</name>
</gene>
<organism evidence="3">
    <name type="scientific">Candidatus Kentrum sp. LPFa</name>
    <dbReference type="NCBI Taxonomy" id="2126335"/>
    <lineage>
        <taxon>Bacteria</taxon>
        <taxon>Pseudomonadati</taxon>
        <taxon>Pseudomonadota</taxon>
        <taxon>Gammaproteobacteria</taxon>
        <taxon>Candidatus Kentrum</taxon>
    </lineage>
</organism>
<dbReference type="Pfam" id="PF02754">
    <property type="entry name" value="CCG"/>
    <property type="match status" value="2"/>
</dbReference>
<evidence type="ECO:0000313" key="2">
    <source>
        <dbReference type="EMBL" id="VFK18946.1"/>
    </source>
</evidence>
<accession>A0A450XW26</accession>
<dbReference type="GO" id="GO:0016491">
    <property type="term" value="F:oxidoreductase activity"/>
    <property type="evidence" value="ECO:0007669"/>
    <property type="project" value="UniProtKB-ARBA"/>
</dbReference>
<protein>
    <submittedName>
        <fullName evidence="3">L-lactate dehydrogenase complex protein LldE</fullName>
    </submittedName>
</protein>
<dbReference type="PANTHER" id="PTHR30296">
    <property type="entry name" value="UNCHARACTERIZED PROTEIN YKGE"/>
    <property type="match status" value="1"/>
</dbReference>
<dbReference type="GO" id="GO:0005829">
    <property type="term" value="C:cytosol"/>
    <property type="evidence" value="ECO:0007669"/>
    <property type="project" value="TreeGrafter"/>
</dbReference>
<name>A0A450XW26_9GAMM</name>
<dbReference type="EMBL" id="CAADFM010000210">
    <property type="protein sequence ID" value="VFK18946.1"/>
    <property type="molecule type" value="Genomic_DNA"/>
</dbReference>
<sequence>MKRSILNITPAPAPRVGLLITCLADLLRPTTVLSTSRLLASVGCRVIVPNQQTCCGQPFYNGGDIVNARALARRTIAQFDAFDYIVAPSGSCIGMLKKHYPALFADEPAWERRAKDFAARCFEITNFLVNVRDPERLVMTTHDSDGASYGTVTYHDSCSGLRGLGIHHQPRFLLERVMGIGIAEMPHSNVCCGFGGAFCIEYPALSTRIVSNKVANVETVGANTLLGGDLGCLFNIAGRLQRMQSPIKVYHVAEVLAGMSGIPSICHQE</sequence>
<evidence type="ECO:0000313" key="3">
    <source>
        <dbReference type="EMBL" id="VFK33480.1"/>
    </source>
</evidence>
<dbReference type="EMBL" id="CAADFP010000209">
    <property type="protein sequence ID" value="VFK33480.1"/>
    <property type="molecule type" value="Genomic_DNA"/>
</dbReference>